<evidence type="ECO:0000313" key="1">
    <source>
        <dbReference type="EMBL" id="MBC3943159.1"/>
    </source>
</evidence>
<proteinExistence type="predicted"/>
<comment type="caution">
    <text evidence="1">The sequence shown here is derived from an EMBL/GenBank/DDBJ whole genome shotgun (WGS) entry which is preliminary data.</text>
</comment>
<accession>A0ABR7ARS0</accession>
<reference evidence="1 2" key="1">
    <citation type="submission" date="2020-08" db="EMBL/GenBank/DDBJ databases">
        <title>Putative novel bacterial strains isolated from necrotic wheat leaf tissues caused by Xanthomonas translucens.</title>
        <authorList>
            <person name="Tambong J.T."/>
        </authorList>
    </citation>
    <scope>NUCLEOTIDE SEQUENCE [LARGE SCALE GENOMIC DNA]</scope>
    <source>
        <strain evidence="2">DOAB 1063</strain>
    </source>
</reference>
<evidence type="ECO:0000313" key="2">
    <source>
        <dbReference type="Proteomes" id="UP000597613"/>
    </source>
</evidence>
<dbReference type="RefSeq" id="WP_187504764.1">
    <property type="nucleotide sequence ID" value="NZ_CP162536.1"/>
</dbReference>
<dbReference type="NCBIfam" id="NF047650">
    <property type="entry name" value="lipo_NMCC_0638"/>
    <property type="match status" value="1"/>
</dbReference>
<organism evidence="1 2">
    <name type="scientific">Sphingomonas albertensis</name>
    <dbReference type="NCBI Taxonomy" id="2762591"/>
    <lineage>
        <taxon>Bacteria</taxon>
        <taxon>Pseudomonadati</taxon>
        <taxon>Pseudomonadota</taxon>
        <taxon>Alphaproteobacteria</taxon>
        <taxon>Sphingomonadales</taxon>
        <taxon>Sphingomonadaceae</taxon>
        <taxon>Sphingomonas</taxon>
    </lineage>
</organism>
<protein>
    <submittedName>
        <fullName evidence="1">Uncharacterized protein</fullName>
    </submittedName>
</protein>
<keyword evidence="2" id="KW-1185">Reference proteome</keyword>
<name>A0ABR7ARS0_9SPHN</name>
<gene>
    <name evidence="1" type="ORF">H8S47_15900</name>
</gene>
<dbReference type="Proteomes" id="UP000597613">
    <property type="component" value="Unassembled WGS sequence"/>
</dbReference>
<sequence length="185" mass="20633">MSILLALLTAATDSDARVMRMTEFYRDICLTRFPDHKSVAAMMAARGARELSQADVKVTMGKDPARAWDLNDGGATVWIEYPPFHACSVRWSASDVGNMDAYRAVADKYEDAIGEFSPIDPMEADQNDIHIRAVGEARTLPDKTQESLFFFEQSISDPKRRAAGETGFTLRFVHQYAPPEPTPQN</sequence>
<dbReference type="EMBL" id="JACONT010000042">
    <property type="protein sequence ID" value="MBC3943159.1"/>
    <property type="molecule type" value="Genomic_DNA"/>
</dbReference>